<dbReference type="Proteomes" id="UP000037510">
    <property type="component" value="Unassembled WGS sequence"/>
</dbReference>
<evidence type="ECO:0000256" key="2">
    <source>
        <dbReference type="ARBA" id="ARBA00022692"/>
    </source>
</evidence>
<evidence type="ECO:0000256" key="1">
    <source>
        <dbReference type="ARBA" id="ARBA00004141"/>
    </source>
</evidence>
<gene>
    <name evidence="6" type="ORF">OBRU01_09545</name>
</gene>
<dbReference type="SUPFAM" id="SSF103473">
    <property type="entry name" value="MFS general substrate transporter"/>
    <property type="match status" value="1"/>
</dbReference>
<dbReference type="STRING" id="104452.A0A0L7LG48"/>
<evidence type="ECO:0000256" key="4">
    <source>
        <dbReference type="ARBA" id="ARBA00023136"/>
    </source>
</evidence>
<organism evidence="6 7">
    <name type="scientific">Operophtera brumata</name>
    <name type="common">Winter moth</name>
    <name type="synonym">Phalaena brumata</name>
    <dbReference type="NCBI Taxonomy" id="104452"/>
    <lineage>
        <taxon>Eukaryota</taxon>
        <taxon>Metazoa</taxon>
        <taxon>Ecdysozoa</taxon>
        <taxon>Arthropoda</taxon>
        <taxon>Hexapoda</taxon>
        <taxon>Insecta</taxon>
        <taxon>Pterygota</taxon>
        <taxon>Neoptera</taxon>
        <taxon>Endopterygota</taxon>
        <taxon>Lepidoptera</taxon>
        <taxon>Glossata</taxon>
        <taxon>Ditrysia</taxon>
        <taxon>Geometroidea</taxon>
        <taxon>Geometridae</taxon>
        <taxon>Larentiinae</taxon>
        <taxon>Operophtera</taxon>
    </lineage>
</organism>
<dbReference type="GO" id="GO:0097037">
    <property type="term" value="P:heme export"/>
    <property type="evidence" value="ECO:0007669"/>
    <property type="project" value="TreeGrafter"/>
</dbReference>
<dbReference type="AlphaFoldDB" id="A0A0L7LG48"/>
<dbReference type="PANTHER" id="PTHR10924">
    <property type="entry name" value="MAJOR FACILITATOR SUPERFAMILY PROTEIN-RELATED"/>
    <property type="match status" value="1"/>
</dbReference>
<dbReference type="EMBL" id="JTDY01001256">
    <property type="protein sequence ID" value="KOB74380.1"/>
    <property type="molecule type" value="Genomic_DNA"/>
</dbReference>
<dbReference type="InterPro" id="IPR049680">
    <property type="entry name" value="FLVCR1-2_SLC49-like"/>
</dbReference>
<evidence type="ECO:0000313" key="7">
    <source>
        <dbReference type="Proteomes" id="UP000037510"/>
    </source>
</evidence>
<sequence>MDGLAADPIDPSIVLRSYVVYRRRWLILALFMVYSASNSMQWTQYSIISNVVMAYYGVESTLVSWTSMVYMVTYVPLIMPASWLLDKTVSF</sequence>
<dbReference type="GO" id="GO:0015232">
    <property type="term" value="F:heme transmembrane transporter activity"/>
    <property type="evidence" value="ECO:0007669"/>
    <property type="project" value="TreeGrafter"/>
</dbReference>
<evidence type="ECO:0000256" key="3">
    <source>
        <dbReference type="ARBA" id="ARBA00022989"/>
    </source>
</evidence>
<keyword evidence="7" id="KW-1185">Reference proteome</keyword>
<feature type="transmembrane region" description="Helical" evidence="5">
    <location>
        <begin position="25"/>
        <end position="42"/>
    </location>
</feature>
<feature type="transmembrane region" description="Helical" evidence="5">
    <location>
        <begin position="62"/>
        <end position="85"/>
    </location>
</feature>
<reference evidence="6 7" key="1">
    <citation type="journal article" date="2015" name="Genome Biol. Evol.">
        <title>The genome of winter moth (Operophtera brumata) provides a genomic perspective on sexual dimorphism and phenology.</title>
        <authorList>
            <person name="Derks M.F."/>
            <person name="Smit S."/>
            <person name="Salis L."/>
            <person name="Schijlen E."/>
            <person name="Bossers A."/>
            <person name="Mateman C."/>
            <person name="Pijl A.S."/>
            <person name="de Ridder D."/>
            <person name="Groenen M.A."/>
            <person name="Visser M.E."/>
            <person name="Megens H.J."/>
        </authorList>
    </citation>
    <scope>NUCLEOTIDE SEQUENCE [LARGE SCALE GENOMIC DNA]</scope>
    <source>
        <strain evidence="6">WM2013NL</strain>
        <tissue evidence="6">Head and thorax</tissue>
    </source>
</reference>
<evidence type="ECO:0000313" key="6">
    <source>
        <dbReference type="EMBL" id="KOB74380.1"/>
    </source>
</evidence>
<protein>
    <submittedName>
        <fullName evidence="6">Uncharacterized protein</fullName>
    </submittedName>
</protein>
<dbReference type="GO" id="GO:0020037">
    <property type="term" value="F:heme binding"/>
    <property type="evidence" value="ECO:0007669"/>
    <property type="project" value="TreeGrafter"/>
</dbReference>
<comment type="subcellular location">
    <subcellularLocation>
        <location evidence="1">Membrane</location>
        <topology evidence="1">Multi-pass membrane protein</topology>
    </subcellularLocation>
</comment>
<name>A0A0L7LG48_OPEBR</name>
<accession>A0A0L7LG48</accession>
<dbReference type="OrthoDB" id="422206at2759"/>
<dbReference type="InterPro" id="IPR036259">
    <property type="entry name" value="MFS_trans_sf"/>
</dbReference>
<dbReference type="GO" id="GO:0016020">
    <property type="term" value="C:membrane"/>
    <property type="evidence" value="ECO:0007669"/>
    <property type="project" value="UniProtKB-SubCell"/>
</dbReference>
<keyword evidence="2 5" id="KW-0812">Transmembrane</keyword>
<proteinExistence type="predicted"/>
<keyword evidence="3 5" id="KW-1133">Transmembrane helix</keyword>
<evidence type="ECO:0000256" key="5">
    <source>
        <dbReference type="SAM" id="Phobius"/>
    </source>
</evidence>
<comment type="caution">
    <text evidence="6">The sequence shown here is derived from an EMBL/GenBank/DDBJ whole genome shotgun (WGS) entry which is preliminary data.</text>
</comment>
<keyword evidence="4 5" id="KW-0472">Membrane</keyword>
<dbReference type="PANTHER" id="PTHR10924:SF4">
    <property type="entry name" value="GH15861P"/>
    <property type="match status" value="1"/>
</dbReference>